<evidence type="ECO:0000313" key="1">
    <source>
        <dbReference type="EMBL" id="GGG25274.1"/>
    </source>
</evidence>
<protein>
    <recommendedName>
        <fullName evidence="3">CN hydrolase domain-containing protein</fullName>
    </recommendedName>
</protein>
<dbReference type="Gene3D" id="3.60.110.10">
    <property type="entry name" value="Carbon-nitrogen hydrolase"/>
    <property type="match status" value="1"/>
</dbReference>
<comment type="caution">
    <text evidence="1">The sequence shown here is derived from an EMBL/GenBank/DDBJ whole genome shotgun (WGS) entry which is preliminary data.</text>
</comment>
<evidence type="ECO:0000313" key="2">
    <source>
        <dbReference type="Proteomes" id="UP000616608"/>
    </source>
</evidence>
<keyword evidence="2" id="KW-1185">Reference proteome</keyword>
<reference evidence="1" key="2">
    <citation type="submission" date="2020-09" db="EMBL/GenBank/DDBJ databases">
        <authorList>
            <person name="Sun Q."/>
            <person name="Zhou Y."/>
        </authorList>
    </citation>
    <scope>NUCLEOTIDE SEQUENCE</scope>
    <source>
        <strain evidence="1">CGMCC 1.15760</strain>
    </source>
</reference>
<reference evidence="1" key="1">
    <citation type="journal article" date="2014" name="Int. J. Syst. Evol. Microbiol.">
        <title>Complete genome sequence of Corynebacterium casei LMG S-19264T (=DSM 44701T), isolated from a smear-ripened cheese.</title>
        <authorList>
            <consortium name="US DOE Joint Genome Institute (JGI-PGF)"/>
            <person name="Walter F."/>
            <person name="Albersmeier A."/>
            <person name="Kalinowski J."/>
            <person name="Ruckert C."/>
        </authorList>
    </citation>
    <scope>NUCLEOTIDE SEQUENCE</scope>
    <source>
        <strain evidence="1">CGMCC 1.15760</strain>
    </source>
</reference>
<proteinExistence type="predicted"/>
<dbReference type="EMBL" id="BMJT01000006">
    <property type="protein sequence ID" value="GGG25274.1"/>
    <property type="molecule type" value="Genomic_DNA"/>
</dbReference>
<name>A0A917G6B3_9BACI</name>
<organism evidence="1 2">
    <name type="scientific">Lysinibacillus alkalisoli</name>
    <dbReference type="NCBI Taxonomy" id="1911548"/>
    <lineage>
        <taxon>Bacteria</taxon>
        <taxon>Bacillati</taxon>
        <taxon>Bacillota</taxon>
        <taxon>Bacilli</taxon>
        <taxon>Bacillales</taxon>
        <taxon>Bacillaceae</taxon>
        <taxon>Lysinibacillus</taxon>
    </lineage>
</organism>
<dbReference type="SUPFAM" id="SSF56317">
    <property type="entry name" value="Carbon-nitrogen hydrolase"/>
    <property type="match status" value="1"/>
</dbReference>
<dbReference type="Proteomes" id="UP000616608">
    <property type="component" value="Unassembled WGS sequence"/>
</dbReference>
<dbReference type="AlphaFoldDB" id="A0A917G6B3"/>
<dbReference type="InterPro" id="IPR036526">
    <property type="entry name" value="C-N_Hydrolase_sf"/>
</dbReference>
<sequence>MKILMVQPVYDAKFTLRSLIAKIERILIQQEVDLVVFPESFYQSATRNAAMKFMKKMAERLQVAVMSGVSLADGSEWAFYYNPKPQLNETTQTAFLKHSTAAKIAFDYDMAIRADIYDPIYLQGHRIQSIISHDLFFPLVVNRLEQEGMDLLIHLTEGNVRMSKWHNILKGRSYETDALILCTMGHDPNQTQTSDIIAYRKGVRIIPEYMTGDSYDHEDACHLFDMSCLEYIPEATDVFYSTKRYEQFTFGKDEKADVYFDSRRKRLKTTLTKVQEYDNSFIVEKNGEHIHIHFATYDSLKKRIYVYDQPSQINEHQVIVYFVNKEVNEEEAIALLKLRVIENRIAAILITKNLFLGAKTTRYKNIQLFKPENAIVGFDLAFMHGIDSVFQRTNRKLGIPYKYKQAYIALHKDYNTQ</sequence>
<accession>A0A917G6B3</accession>
<evidence type="ECO:0008006" key="3">
    <source>
        <dbReference type="Google" id="ProtNLM"/>
    </source>
</evidence>
<gene>
    <name evidence="1" type="ORF">GCM10007425_19830</name>
</gene>
<dbReference type="RefSeq" id="WP_188614896.1">
    <property type="nucleotide sequence ID" value="NZ_BMJT01000006.1"/>
</dbReference>